<organism evidence="6 7">
    <name type="scientific">Agrobacterium rubi TR3 = NBRC 13261</name>
    <dbReference type="NCBI Taxonomy" id="1368415"/>
    <lineage>
        <taxon>Bacteria</taxon>
        <taxon>Pseudomonadati</taxon>
        <taxon>Pseudomonadota</taxon>
        <taxon>Alphaproteobacteria</taxon>
        <taxon>Hyphomicrobiales</taxon>
        <taxon>Rhizobiaceae</taxon>
        <taxon>Rhizobium/Agrobacterium group</taxon>
        <taxon>Agrobacterium</taxon>
    </lineage>
</organism>
<accession>A0A081CSX1</accession>
<feature type="chain" id="PRO_5001756219" evidence="4">
    <location>
        <begin position="27"/>
        <end position="301"/>
    </location>
</feature>
<dbReference type="GO" id="GO:0006865">
    <property type="term" value="P:amino acid transport"/>
    <property type="evidence" value="ECO:0007669"/>
    <property type="project" value="TreeGrafter"/>
</dbReference>
<evidence type="ECO:0000313" key="7">
    <source>
        <dbReference type="Proteomes" id="UP000028701"/>
    </source>
</evidence>
<dbReference type="GO" id="GO:0005576">
    <property type="term" value="C:extracellular region"/>
    <property type="evidence" value="ECO:0007669"/>
    <property type="project" value="TreeGrafter"/>
</dbReference>
<evidence type="ECO:0000259" key="5">
    <source>
        <dbReference type="SMART" id="SM00062"/>
    </source>
</evidence>
<reference evidence="6 7" key="1">
    <citation type="submission" date="2014-08" db="EMBL/GenBank/DDBJ databases">
        <title>Whole genome shotgun sequence of Rhizobium rubi NBRC 13261.</title>
        <authorList>
            <person name="Katano-Makiyama Y."/>
            <person name="Hosoyama A."/>
            <person name="Hashimoto M."/>
            <person name="Hosoyama Y."/>
            <person name="Noguchi M."/>
            <person name="Tsuchikane K."/>
            <person name="Uohara A."/>
            <person name="Ohji S."/>
            <person name="Ichikawa N."/>
            <person name="Kimura A."/>
            <person name="Yamazoe A."/>
            <person name="Fujita N."/>
        </authorList>
    </citation>
    <scope>NUCLEOTIDE SEQUENCE [LARGE SCALE GENOMIC DNA]</scope>
    <source>
        <strain evidence="6 7">NBRC 13261</strain>
    </source>
</reference>
<dbReference type="CDD" id="cd13688">
    <property type="entry name" value="PBP2_GltI_DEBP"/>
    <property type="match status" value="1"/>
</dbReference>
<keyword evidence="3 4" id="KW-0732">Signal</keyword>
<evidence type="ECO:0000256" key="3">
    <source>
        <dbReference type="ARBA" id="ARBA00022729"/>
    </source>
</evidence>
<dbReference type="GO" id="GO:0030288">
    <property type="term" value="C:outer membrane-bounded periplasmic space"/>
    <property type="evidence" value="ECO:0007669"/>
    <property type="project" value="TreeGrafter"/>
</dbReference>
<dbReference type="PANTHER" id="PTHR30085">
    <property type="entry name" value="AMINO ACID ABC TRANSPORTER PERMEASE"/>
    <property type="match status" value="1"/>
</dbReference>
<gene>
    <name evidence="6" type="ORF">RRU01S_07_02920</name>
</gene>
<dbReference type="PANTHER" id="PTHR30085:SF2">
    <property type="entry name" value="GLUTAMATE_ASPARTATE IMPORT SOLUTE-BINDING PROTEIN"/>
    <property type="match status" value="1"/>
</dbReference>
<evidence type="ECO:0000313" key="6">
    <source>
        <dbReference type="EMBL" id="GAK69767.1"/>
    </source>
</evidence>
<proteinExistence type="inferred from homology"/>
<dbReference type="Gene3D" id="3.40.190.10">
    <property type="entry name" value="Periplasmic binding protein-like II"/>
    <property type="match status" value="2"/>
</dbReference>
<dbReference type="RefSeq" id="WP_045229318.1">
    <property type="nucleotide sequence ID" value="NZ_BBJU01000007.1"/>
</dbReference>
<evidence type="ECO:0000256" key="4">
    <source>
        <dbReference type="SAM" id="SignalP"/>
    </source>
</evidence>
<dbReference type="SUPFAM" id="SSF53850">
    <property type="entry name" value="Periplasmic binding protein-like II"/>
    <property type="match status" value="1"/>
</dbReference>
<comment type="caution">
    <text evidence="6">The sequence shown here is derived from an EMBL/GenBank/DDBJ whole genome shotgun (WGS) entry which is preliminary data.</text>
</comment>
<dbReference type="AlphaFoldDB" id="A0A081CSX1"/>
<evidence type="ECO:0000256" key="2">
    <source>
        <dbReference type="ARBA" id="ARBA00022448"/>
    </source>
</evidence>
<feature type="signal peptide" evidence="4">
    <location>
        <begin position="1"/>
        <end position="26"/>
    </location>
</feature>
<dbReference type="EMBL" id="BBJU01000007">
    <property type="protein sequence ID" value="GAK69767.1"/>
    <property type="molecule type" value="Genomic_DNA"/>
</dbReference>
<dbReference type="SMART" id="SM00062">
    <property type="entry name" value="PBPb"/>
    <property type="match status" value="1"/>
</dbReference>
<comment type="similarity">
    <text evidence="1">Belongs to the bacterial solute-binding protein 3 family.</text>
</comment>
<dbReference type="Pfam" id="PF00497">
    <property type="entry name" value="SBP_bac_3"/>
    <property type="match status" value="1"/>
</dbReference>
<evidence type="ECO:0000256" key="1">
    <source>
        <dbReference type="ARBA" id="ARBA00010333"/>
    </source>
</evidence>
<sequence length="301" mass="33219">MKRSFLRQICLIQSVIVFLMSAGLAAADFTTPTLERIKETGKIRIGYGVTPPFSFTTAQGEVVGYSVDICRALAEKLKDRLQMPTIKVEFIPRTPSNRIQLLNDGMMDIECNASTNTAERRKSASFSISHFFGATRYVSLAKNGMETLADLKGRSVSVALGTVNVSDINEINRSQKLNMSIVPVDTLQSAFDMVTDGKVSAFSMDEVLLSMMIAQSNTPSDYRMSSDKVSDEQPFGFMMRLNDEAFTDAVNHALAEIYKSPQMPEIYSRWFEQPAPGTGVNLKLPMSATLKEALANPVPIK</sequence>
<keyword evidence="2" id="KW-0813">Transport</keyword>
<dbReference type="InterPro" id="IPR051455">
    <property type="entry name" value="Bact_solute-bind_prot3"/>
</dbReference>
<dbReference type="Proteomes" id="UP000028701">
    <property type="component" value="Unassembled WGS sequence"/>
</dbReference>
<name>A0A081CSX1_9HYPH</name>
<dbReference type="InterPro" id="IPR001638">
    <property type="entry name" value="Solute-binding_3/MltF_N"/>
</dbReference>
<feature type="domain" description="Solute-binding protein family 3/N-terminal" evidence="5">
    <location>
        <begin position="42"/>
        <end position="274"/>
    </location>
</feature>
<protein>
    <submittedName>
        <fullName evidence="6">Putative ABC transporter substrate-binding protein</fullName>
    </submittedName>
</protein>
<dbReference type="eggNOG" id="COG0834">
    <property type="taxonomic scope" value="Bacteria"/>
</dbReference>